<gene>
    <name evidence="1" type="ORF">GOP47_0015879</name>
</gene>
<accession>A0A9D4ZBL9</accession>
<protein>
    <submittedName>
        <fullName evidence="1">Uncharacterized protein</fullName>
    </submittedName>
</protein>
<comment type="caution">
    <text evidence="1">The sequence shown here is derived from an EMBL/GenBank/DDBJ whole genome shotgun (WGS) entry which is preliminary data.</text>
</comment>
<evidence type="ECO:0000313" key="2">
    <source>
        <dbReference type="Proteomes" id="UP000886520"/>
    </source>
</evidence>
<name>A0A9D4ZBL9_ADICA</name>
<dbReference type="AlphaFoldDB" id="A0A9D4ZBL9"/>
<keyword evidence="2" id="KW-1185">Reference proteome</keyword>
<sequence length="115" mass="12994">MIAREEKWHRGEEELKKLYAKTFLNTGVLKCSDSQGPPSIGILKCISDPTPSFDRGSEMLQGSFLHREIQGLWKATKCEAFRNVLELQWLAGLFWVGIVECSKSSTIDVLLCYAL</sequence>
<dbReference type="Proteomes" id="UP000886520">
    <property type="component" value="Chromosome 15"/>
</dbReference>
<evidence type="ECO:0000313" key="1">
    <source>
        <dbReference type="EMBL" id="KAI5069578.1"/>
    </source>
</evidence>
<dbReference type="EMBL" id="JABFUD020000015">
    <property type="protein sequence ID" value="KAI5069578.1"/>
    <property type="molecule type" value="Genomic_DNA"/>
</dbReference>
<organism evidence="1 2">
    <name type="scientific">Adiantum capillus-veneris</name>
    <name type="common">Maidenhair fern</name>
    <dbReference type="NCBI Taxonomy" id="13818"/>
    <lineage>
        <taxon>Eukaryota</taxon>
        <taxon>Viridiplantae</taxon>
        <taxon>Streptophyta</taxon>
        <taxon>Embryophyta</taxon>
        <taxon>Tracheophyta</taxon>
        <taxon>Polypodiopsida</taxon>
        <taxon>Polypodiidae</taxon>
        <taxon>Polypodiales</taxon>
        <taxon>Pteridineae</taxon>
        <taxon>Pteridaceae</taxon>
        <taxon>Vittarioideae</taxon>
        <taxon>Adiantum</taxon>
    </lineage>
</organism>
<proteinExistence type="predicted"/>
<reference evidence="1" key="1">
    <citation type="submission" date="2021-01" db="EMBL/GenBank/DDBJ databases">
        <title>Adiantum capillus-veneris genome.</title>
        <authorList>
            <person name="Fang Y."/>
            <person name="Liao Q."/>
        </authorList>
    </citation>
    <scope>NUCLEOTIDE SEQUENCE</scope>
    <source>
        <strain evidence="1">H3</strain>
        <tissue evidence="1">Leaf</tissue>
    </source>
</reference>